<comment type="caution">
    <text evidence="3">The sequence shown here is derived from an EMBL/GenBank/DDBJ whole genome shotgun (WGS) entry which is preliminary data.</text>
</comment>
<dbReference type="Gene3D" id="3.30.70.330">
    <property type="match status" value="1"/>
</dbReference>
<dbReference type="SUPFAM" id="SSF54928">
    <property type="entry name" value="RNA-binding domain, RBD"/>
    <property type="match status" value="1"/>
</dbReference>
<dbReference type="PANTHER" id="PTHR32343">
    <property type="entry name" value="SERINE/ARGININE-RICH SPLICING FACTOR"/>
    <property type="match status" value="1"/>
</dbReference>
<proteinExistence type="predicted"/>
<evidence type="ECO:0000313" key="3">
    <source>
        <dbReference type="EMBL" id="KAG6520264.1"/>
    </source>
</evidence>
<keyword evidence="1" id="KW-0694">RNA-binding</keyword>
<evidence type="ECO:0000313" key="4">
    <source>
        <dbReference type="Proteomes" id="UP000734854"/>
    </source>
</evidence>
<name>A0A8J5H6X2_ZINOF</name>
<dbReference type="Proteomes" id="UP000734854">
    <property type="component" value="Unassembled WGS sequence"/>
</dbReference>
<dbReference type="PROSITE" id="PS50102">
    <property type="entry name" value="RRM"/>
    <property type="match status" value="1"/>
</dbReference>
<sequence>MLLEWREEEDLKRISVFLLAEDRRRDAGEKQCAKTRTIRVANISDLVKEREIREFFSFSGDIERIEIRGAIVYVGVVDSEGGIRRVAFVTFKDSKALEIALLLSGATIVDQIVTITPAEDYVPRIDEQVKENDVTIDIPVEIYASTHDVSANSSGGSSSRNGRVYVTKAQGAVAAVFAKGSAIRQDAINRAKAFDEKHRLMATASEKVVSFDKRVGFTEKLTVGISVVNEKVKSAEQRLNDTGSAVKTNRYITAGTAWLQGAFDKVAVAGHVATAKTREKFQLAMTNMTSKVN</sequence>
<dbReference type="InterPro" id="IPR012677">
    <property type="entry name" value="Nucleotide-bd_a/b_plait_sf"/>
</dbReference>
<dbReference type="PANTHER" id="PTHR32343:SF9">
    <property type="entry name" value="RRM-CONTAINING PROTEIN-RELATED"/>
    <property type="match status" value="1"/>
</dbReference>
<organism evidence="3 4">
    <name type="scientific">Zingiber officinale</name>
    <name type="common">Ginger</name>
    <name type="synonym">Amomum zingiber</name>
    <dbReference type="NCBI Taxonomy" id="94328"/>
    <lineage>
        <taxon>Eukaryota</taxon>
        <taxon>Viridiplantae</taxon>
        <taxon>Streptophyta</taxon>
        <taxon>Embryophyta</taxon>
        <taxon>Tracheophyta</taxon>
        <taxon>Spermatophyta</taxon>
        <taxon>Magnoliopsida</taxon>
        <taxon>Liliopsida</taxon>
        <taxon>Zingiberales</taxon>
        <taxon>Zingiberaceae</taxon>
        <taxon>Zingiber</taxon>
    </lineage>
</organism>
<dbReference type="InterPro" id="IPR035979">
    <property type="entry name" value="RBD_domain_sf"/>
</dbReference>
<evidence type="ECO:0000256" key="1">
    <source>
        <dbReference type="PROSITE-ProRule" id="PRU00176"/>
    </source>
</evidence>
<dbReference type="EMBL" id="JACMSC010000005">
    <property type="protein sequence ID" value="KAG6520264.1"/>
    <property type="molecule type" value="Genomic_DNA"/>
</dbReference>
<accession>A0A8J5H6X2</accession>
<evidence type="ECO:0000259" key="2">
    <source>
        <dbReference type="PROSITE" id="PS50102"/>
    </source>
</evidence>
<protein>
    <recommendedName>
        <fullName evidence="2">RRM domain-containing protein</fullName>
    </recommendedName>
</protein>
<dbReference type="InterPro" id="IPR000504">
    <property type="entry name" value="RRM_dom"/>
</dbReference>
<feature type="domain" description="RRM" evidence="2">
    <location>
        <begin position="36"/>
        <end position="120"/>
    </location>
</feature>
<dbReference type="AlphaFoldDB" id="A0A8J5H6X2"/>
<keyword evidence="4" id="KW-1185">Reference proteome</keyword>
<dbReference type="GO" id="GO:0003723">
    <property type="term" value="F:RNA binding"/>
    <property type="evidence" value="ECO:0007669"/>
    <property type="project" value="UniProtKB-UniRule"/>
</dbReference>
<reference evidence="3 4" key="1">
    <citation type="submission" date="2020-08" db="EMBL/GenBank/DDBJ databases">
        <title>Plant Genome Project.</title>
        <authorList>
            <person name="Zhang R.-G."/>
        </authorList>
    </citation>
    <scope>NUCLEOTIDE SEQUENCE [LARGE SCALE GENOMIC DNA]</scope>
    <source>
        <tissue evidence="3">Rhizome</tissue>
    </source>
</reference>
<gene>
    <name evidence="3" type="ORF">ZIOFF_017302</name>
</gene>
<dbReference type="SMART" id="SM00360">
    <property type="entry name" value="RRM"/>
    <property type="match status" value="1"/>
</dbReference>